<dbReference type="GO" id="GO:0005886">
    <property type="term" value="C:plasma membrane"/>
    <property type="evidence" value="ECO:0007669"/>
    <property type="project" value="TreeGrafter"/>
</dbReference>
<feature type="compositionally biased region" description="Low complexity" evidence="3">
    <location>
        <begin position="508"/>
        <end position="525"/>
    </location>
</feature>
<dbReference type="GO" id="GO:0120015">
    <property type="term" value="F:sterol transfer activity"/>
    <property type="evidence" value="ECO:0007669"/>
    <property type="project" value="TreeGrafter"/>
</dbReference>
<dbReference type="PANTHER" id="PTHR23319">
    <property type="entry name" value="GRAM DOMAIN CONTAINING 1B, ISOFORM E"/>
    <property type="match status" value="1"/>
</dbReference>
<evidence type="ECO:0000313" key="5">
    <source>
        <dbReference type="Proteomes" id="UP000675881"/>
    </source>
</evidence>
<organism evidence="4 5">
    <name type="scientific">Lepeophtheirus salmonis</name>
    <name type="common">Salmon louse</name>
    <name type="synonym">Caligus salmonis</name>
    <dbReference type="NCBI Taxonomy" id="72036"/>
    <lineage>
        <taxon>Eukaryota</taxon>
        <taxon>Metazoa</taxon>
        <taxon>Ecdysozoa</taxon>
        <taxon>Arthropoda</taxon>
        <taxon>Crustacea</taxon>
        <taxon>Multicrustacea</taxon>
        <taxon>Hexanauplia</taxon>
        <taxon>Copepoda</taxon>
        <taxon>Siphonostomatoida</taxon>
        <taxon>Caligidae</taxon>
        <taxon>Lepeophtheirus</taxon>
    </lineage>
</organism>
<dbReference type="GO" id="GO:0005789">
    <property type="term" value="C:endoplasmic reticulum membrane"/>
    <property type="evidence" value="ECO:0007669"/>
    <property type="project" value="TreeGrafter"/>
</dbReference>
<evidence type="ECO:0000256" key="3">
    <source>
        <dbReference type="SAM" id="MobiDB-lite"/>
    </source>
</evidence>
<dbReference type="PROSITE" id="PS51778">
    <property type="entry name" value="VAST"/>
    <property type="match status" value="1"/>
</dbReference>
<dbReference type="Pfam" id="PF16016">
    <property type="entry name" value="VASt"/>
    <property type="match status" value="1"/>
</dbReference>
<dbReference type="InterPro" id="IPR031968">
    <property type="entry name" value="VASt"/>
</dbReference>
<evidence type="ECO:0000313" key="4">
    <source>
        <dbReference type="EMBL" id="CAF3045905.1"/>
    </source>
</evidence>
<comment type="subcellular location">
    <subcellularLocation>
        <location evidence="1">Membrane</location>
    </subcellularLocation>
</comment>
<dbReference type="GO" id="GO:0032366">
    <property type="term" value="P:intracellular sterol transport"/>
    <property type="evidence" value="ECO:0007669"/>
    <property type="project" value="TreeGrafter"/>
</dbReference>
<accession>A0A7R8D6L6</accession>
<keyword evidence="2" id="KW-0472">Membrane</keyword>
<dbReference type="Proteomes" id="UP000675881">
    <property type="component" value="Chromosome 9"/>
</dbReference>
<dbReference type="OrthoDB" id="2162691at2759"/>
<dbReference type="EMBL" id="HG994588">
    <property type="protein sequence ID" value="CAF3045905.1"/>
    <property type="molecule type" value="Genomic_DNA"/>
</dbReference>
<feature type="region of interest" description="Disordered" evidence="3">
    <location>
        <begin position="79"/>
        <end position="98"/>
    </location>
</feature>
<dbReference type="AlphaFoldDB" id="A0A7R8D6L6"/>
<feature type="compositionally biased region" description="Basic and acidic residues" evidence="3">
    <location>
        <begin position="490"/>
        <end position="500"/>
    </location>
</feature>
<protein>
    <submittedName>
        <fullName evidence="4">(salmon louse) hypothetical protein</fullName>
    </submittedName>
</protein>
<dbReference type="InterPro" id="IPR051482">
    <property type="entry name" value="Cholesterol_transport"/>
</dbReference>
<feature type="region of interest" description="Disordered" evidence="3">
    <location>
        <begin position="122"/>
        <end position="182"/>
    </location>
</feature>
<evidence type="ECO:0000256" key="1">
    <source>
        <dbReference type="ARBA" id="ARBA00004370"/>
    </source>
</evidence>
<keyword evidence="5" id="KW-1185">Reference proteome</keyword>
<name>A0A7R8D6L6_LEPSM</name>
<evidence type="ECO:0000256" key="2">
    <source>
        <dbReference type="ARBA" id="ARBA00023136"/>
    </source>
</evidence>
<feature type="region of interest" description="Disordered" evidence="3">
    <location>
        <begin position="329"/>
        <end position="384"/>
    </location>
</feature>
<feature type="region of interest" description="Disordered" evidence="3">
    <location>
        <begin position="490"/>
        <end position="525"/>
    </location>
</feature>
<feature type="compositionally biased region" description="Polar residues" evidence="3">
    <location>
        <begin position="330"/>
        <end position="354"/>
    </location>
</feature>
<sequence length="525" mass="59807">MLFQYIPTMKNTSLLHLHREKEHFFIWEKIWESAKADQEISNSEIWQLVHSEYGEELGLTSEDEMDYVCPWNIETQSVYSSSKDNDESSSYKKSSSCNKIMNEESLSENVRQCESNPTLHCSKTIDTNEKSTLHNNGSGEEPSNETSDSSEDFSPALSSISKEHTENRRKKKRSLPPPPVISIEDNLEEWSSKHVGKDMVDETLQIKTSDIVLSPWSQKEDSEDKVRVTNFTISVTHPMGPKSSQVTETQVMKSESRPGYYYMIDVDTVNRGIPYADSFFTVTIKSTINFKKTVWGILKSFIEKNALTGLEEFYGSLIRTLHAESEVRRSLSSSDHNRKSSTQTGKSSHNSTDVSRTRHSGEPSSEMLYEGRDGKKSRSGRSSHFDIKATASNNEKSFSLLGSFPLNLDIRDLLKLSSLPSPQTKEEWIQLLQKQELIHQIELGKWIEMLEHAMSILRNTENSLSDLEKNLHPWTLNKFRPSLFDKKLKEHSFNRESHPEESEEGTFSSPPSLASSSSAPLKEDL</sequence>
<dbReference type="PANTHER" id="PTHR23319:SF4">
    <property type="entry name" value="GRAM DOMAIN CONTAINING 1B, ISOFORM E"/>
    <property type="match status" value="1"/>
</dbReference>
<gene>
    <name evidence="4" type="ORF">LSAA_14555</name>
</gene>
<dbReference type="GO" id="GO:0032934">
    <property type="term" value="F:sterol binding"/>
    <property type="evidence" value="ECO:0007669"/>
    <property type="project" value="TreeGrafter"/>
</dbReference>
<proteinExistence type="predicted"/>
<dbReference type="GO" id="GO:0140268">
    <property type="term" value="C:endoplasmic reticulum-plasma membrane contact site"/>
    <property type="evidence" value="ECO:0007669"/>
    <property type="project" value="TreeGrafter"/>
</dbReference>
<reference evidence="4" key="1">
    <citation type="submission" date="2021-02" db="EMBL/GenBank/DDBJ databases">
        <authorList>
            <person name="Bekaert M."/>
        </authorList>
    </citation>
    <scope>NUCLEOTIDE SEQUENCE</scope>
    <source>
        <strain evidence="4">IoA-00</strain>
    </source>
</reference>